<dbReference type="RefSeq" id="WP_041976959.1">
    <property type="nucleotide sequence ID" value="NZ_CBXV010000007.1"/>
</dbReference>
<dbReference type="GO" id="GO:0009055">
    <property type="term" value="F:electron transfer activity"/>
    <property type="evidence" value="ECO:0007669"/>
    <property type="project" value="InterPro"/>
</dbReference>
<dbReference type="InterPro" id="IPR018206">
    <property type="entry name" value="ETF_asu_C_CS"/>
</dbReference>
<dbReference type="Pfam" id="PF00766">
    <property type="entry name" value="ETF_alpha"/>
    <property type="match status" value="1"/>
</dbReference>
<keyword evidence="5" id="KW-0249">Electron transport</keyword>
<feature type="domain" description="Electron transfer flavoprotein alpha/beta-subunit N-terminal" evidence="7">
    <location>
        <begin position="5"/>
        <end position="198"/>
    </location>
</feature>
<feature type="binding site" evidence="6">
    <location>
        <begin position="253"/>
        <end position="257"/>
    </location>
    <ligand>
        <name>FAD</name>
        <dbReference type="ChEBI" id="CHEBI:57692"/>
    </ligand>
</feature>
<dbReference type="PANTHER" id="PTHR43153:SF1">
    <property type="entry name" value="ELECTRON TRANSFER FLAVOPROTEIN SUBUNIT ALPHA, MITOCHONDRIAL"/>
    <property type="match status" value="1"/>
</dbReference>
<dbReference type="Proteomes" id="UP000031518">
    <property type="component" value="Unassembled WGS sequence"/>
</dbReference>
<dbReference type="InterPro" id="IPR014729">
    <property type="entry name" value="Rossmann-like_a/b/a_fold"/>
</dbReference>
<dbReference type="InterPro" id="IPR029035">
    <property type="entry name" value="DHS-like_NAD/FAD-binding_dom"/>
</dbReference>
<feature type="binding site" evidence="6">
    <location>
        <position position="291"/>
    </location>
    <ligand>
        <name>FAD</name>
        <dbReference type="ChEBI" id="CHEBI:57692"/>
    </ligand>
</feature>
<dbReference type="CDD" id="cd01715">
    <property type="entry name" value="ETF_alpha"/>
    <property type="match status" value="1"/>
</dbReference>
<dbReference type="PROSITE" id="PS00696">
    <property type="entry name" value="ETF_ALPHA"/>
    <property type="match status" value="1"/>
</dbReference>
<dbReference type="EMBL" id="CBXV010000007">
    <property type="protein sequence ID" value="CDM66087.1"/>
    <property type="molecule type" value="Genomic_DNA"/>
</dbReference>
<dbReference type="GO" id="GO:0050660">
    <property type="term" value="F:flavin adenine dinucleotide binding"/>
    <property type="evidence" value="ECO:0007669"/>
    <property type="project" value="InterPro"/>
</dbReference>
<dbReference type="PIRSF" id="PIRSF000089">
    <property type="entry name" value="Electra_flavoP_a"/>
    <property type="match status" value="1"/>
</dbReference>
<dbReference type="SMART" id="SM00893">
    <property type="entry name" value="ETF"/>
    <property type="match status" value="1"/>
</dbReference>
<keyword evidence="2" id="KW-0813">Transport</keyword>
<dbReference type="InterPro" id="IPR014731">
    <property type="entry name" value="ETF_asu_C"/>
</dbReference>
<evidence type="ECO:0000256" key="5">
    <source>
        <dbReference type="ARBA" id="ARBA00022982"/>
    </source>
</evidence>
<organism evidence="8 9">
    <name type="scientific">Pyrinomonas methylaliphatogenes</name>
    <dbReference type="NCBI Taxonomy" id="454194"/>
    <lineage>
        <taxon>Bacteria</taxon>
        <taxon>Pseudomonadati</taxon>
        <taxon>Acidobacteriota</taxon>
        <taxon>Blastocatellia</taxon>
        <taxon>Blastocatellales</taxon>
        <taxon>Pyrinomonadaceae</taxon>
        <taxon>Pyrinomonas</taxon>
    </lineage>
</organism>
<feature type="binding site" evidence="6">
    <location>
        <begin position="270"/>
        <end position="277"/>
    </location>
    <ligand>
        <name>FAD</name>
        <dbReference type="ChEBI" id="CHEBI:57692"/>
    </ligand>
</feature>
<dbReference type="OrthoDB" id="9770286at2"/>
<evidence type="ECO:0000256" key="1">
    <source>
        <dbReference type="ARBA" id="ARBA00005817"/>
    </source>
</evidence>
<feature type="binding site" evidence="6">
    <location>
        <begin position="239"/>
        <end position="240"/>
    </location>
    <ligand>
        <name>FAD</name>
        <dbReference type="ChEBI" id="CHEBI:57692"/>
    </ligand>
</feature>
<dbReference type="GO" id="GO:0033539">
    <property type="term" value="P:fatty acid beta-oxidation using acyl-CoA dehydrogenase"/>
    <property type="evidence" value="ECO:0007669"/>
    <property type="project" value="TreeGrafter"/>
</dbReference>
<gene>
    <name evidence="8" type="ORF">PYK22_02097</name>
</gene>
<feature type="binding site" evidence="6">
    <location>
        <position position="214"/>
    </location>
    <ligand>
        <name>FAD</name>
        <dbReference type="ChEBI" id="CHEBI:57692"/>
    </ligand>
</feature>
<keyword evidence="4 6" id="KW-0274">FAD</keyword>
<evidence type="ECO:0000256" key="4">
    <source>
        <dbReference type="ARBA" id="ARBA00022827"/>
    </source>
</evidence>
<reference evidence="8 9" key="1">
    <citation type="submission" date="2013-12" db="EMBL/GenBank/DDBJ databases">
        <authorList>
            <person name="Stott M."/>
        </authorList>
    </citation>
    <scope>NUCLEOTIDE SEQUENCE [LARGE SCALE GENOMIC DNA]</scope>
    <source>
        <strain evidence="8 9">K22</strain>
    </source>
</reference>
<dbReference type="STRING" id="454194.PYK22_02097"/>
<dbReference type="Pfam" id="PF01012">
    <property type="entry name" value="ETF"/>
    <property type="match status" value="1"/>
</dbReference>
<evidence type="ECO:0000256" key="2">
    <source>
        <dbReference type="ARBA" id="ARBA00022448"/>
    </source>
</evidence>
<sequence>MANGILVFAEQRGGSLNRATFETIAAAQTLGRTLGQAIEAVLLGYGVAELAAQLAGYDLSRVIQIDHERLAEYTPDAYAQAMEHVVRMVNPKYVIMPHTYLVRDFAPKLAARFKRDLISDCVRVNVVEGRPIFTRRVFLGKMDADVASDDDPPIFVTFQSGAYRAEQAAKGAGANISQIDLEINEPRTKPEPAFQEVKQAVDLSKAEIIVAVGRGIKSQENLALAQQLADLLGGELAASRPICDAGWLPIDRQIGSSGQTVAPKLYIALGISGAIQHLVGMKNAGTIVAINKDPEAPIFDVADYGIVGDLFEVVPALIEELKKFRT</sequence>
<accession>A0A0B6WZG9</accession>
<evidence type="ECO:0000256" key="3">
    <source>
        <dbReference type="ARBA" id="ARBA00022630"/>
    </source>
</evidence>
<keyword evidence="9" id="KW-1185">Reference proteome</keyword>
<evidence type="ECO:0000313" key="9">
    <source>
        <dbReference type="Proteomes" id="UP000031518"/>
    </source>
</evidence>
<comment type="similarity">
    <text evidence="1">Belongs to the ETF alpha-subunit/FixB family.</text>
</comment>
<dbReference type="SUPFAM" id="SSF52467">
    <property type="entry name" value="DHS-like NAD/FAD-binding domain"/>
    <property type="match status" value="1"/>
</dbReference>
<dbReference type="Gene3D" id="3.40.50.620">
    <property type="entry name" value="HUPs"/>
    <property type="match status" value="1"/>
</dbReference>
<reference evidence="8 9" key="2">
    <citation type="submission" date="2015-01" db="EMBL/GenBank/DDBJ databases">
        <title>Complete genome sequence of Pyrinomonas methylaliphatogenes type strain K22T.</title>
        <authorList>
            <person name="Lee K.C.Y."/>
            <person name="Power J.F."/>
            <person name="Dunfield P.F."/>
            <person name="Morgan X.C."/>
            <person name="Huttenhower C."/>
            <person name="Stott M.B."/>
        </authorList>
    </citation>
    <scope>NUCLEOTIDE SEQUENCE [LARGE SCALE GENOMIC DNA]</scope>
    <source>
        <strain evidence="8 9">K22</strain>
    </source>
</reference>
<evidence type="ECO:0000256" key="6">
    <source>
        <dbReference type="PIRSR" id="PIRSR000089-1"/>
    </source>
</evidence>
<dbReference type="PANTHER" id="PTHR43153">
    <property type="entry name" value="ELECTRON TRANSFER FLAVOPROTEIN ALPHA"/>
    <property type="match status" value="1"/>
</dbReference>
<dbReference type="InterPro" id="IPR014730">
    <property type="entry name" value="ETF_a/b_N"/>
</dbReference>
<comment type="cofactor">
    <cofactor evidence="6">
        <name>FAD</name>
        <dbReference type="ChEBI" id="CHEBI:57692"/>
    </cofactor>
    <text evidence="6">Binds 1 FAD per dimer.</text>
</comment>
<dbReference type="InterPro" id="IPR033947">
    <property type="entry name" value="ETF_alpha_N"/>
</dbReference>
<dbReference type="AlphaFoldDB" id="A0A0B6WZG9"/>
<dbReference type="FunFam" id="3.40.50.1220:FF:000004">
    <property type="entry name" value="Electron transfer flavoprotein"/>
    <property type="match status" value="1"/>
</dbReference>
<dbReference type="SUPFAM" id="SSF52402">
    <property type="entry name" value="Adenine nucleotide alpha hydrolases-like"/>
    <property type="match status" value="1"/>
</dbReference>
<evidence type="ECO:0000259" key="7">
    <source>
        <dbReference type="SMART" id="SM00893"/>
    </source>
</evidence>
<dbReference type="Gene3D" id="3.40.50.1220">
    <property type="entry name" value="TPP-binding domain"/>
    <property type="match status" value="1"/>
</dbReference>
<proteinExistence type="inferred from homology"/>
<name>A0A0B6WZG9_9BACT</name>
<keyword evidence="3" id="KW-0285">Flavoprotein</keyword>
<dbReference type="InterPro" id="IPR001308">
    <property type="entry name" value="ETF_a/FixB"/>
</dbReference>
<protein>
    <submittedName>
        <fullName evidence="8">Electron transfer flavoprotein alpha subunit apoprotein</fullName>
    </submittedName>
</protein>
<evidence type="ECO:0000313" key="8">
    <source>
        <dbReference type="EMBL" id="CDM66087.1"/>
    </source>
</evidence>